<reference evidence="14 15" key="1">
    <citation type="submission" date="2016-01" db="EMBL/GenBank/DDBJ databases">
        <title>Janibacter melonis strain CD11_4 genome sequencing and assembly.</title>
        <authorList>
            <person name="Nair G.R."/>
            <person name="Kaur G."/>
            <person name="Chander A.M."/>
            <person name="Mayilraj S."/>
        </authorList>
    </citation>
    <scope>NUCLEOTIDE SEQUENCE [LARGE SCALE GENOMIC DNA]</scope>
    <source>
        <strain evidence="14 15">CD11-4</strain>
    </source>
</reference>
<feature type="transmembrane region" description="Helical" evidence="11">
    <location>
        <begin position="358"/>
        <end position="378"/>
    </location>
</feature>
<dbReference type="InterPro" id="IPR036034">
    <property type="entry name" value="PDZ_sf"/>
</dbReference>
<keyword evidence="7" id="KW-0862">Zinc</keyword>
<evidence type="ECO:0000256" key="3">
    <source>
        <dbReference type="ARBA" id="ARBA00007931"/>
    </source>
</evidence>
<dbReference type="InterPro" id="IPR008915">
    <property type="entry name" value="Peptidase_M50"/>
</dbReference>
<gene>
    <name evidence="14" type="ORF">AWH69_09790</name>
</gene>
<dbReference type="Pfam" id="PF02163">
    <property type="entry name" value="Peptidase_M50"/>
    <property type="match status" value="1"/>
</dbReference>
<evidence type="ECO:0000256" key="9">
    <source>
        <dbReference type="ARBA" id="ARBA00023049"/>
    </source>
</evidence>
<dbReference type="Gene3D" id="2.30.42.10">
    <property type="match status" value="1"/>
</dbReference>
<dbReference type="CDD" id="cd06163">
    <property type="entry name" value="S2P-M50_PDZ_RseP-like"/>
    <property type="match status" value="1"/>
</dbReference>
<evidence type="ECO:0000256" key="10">
    <source>
        <dbReference type="ARBA" id="ARBA00023136"/>
    </source>
</evidence>
<keyword evidence="10 11" id="KW-0472">Membrane</keyword>
<keyword evidence="15" id="KW-1185">Reference proteome</keyword>
<dbReference type="GO" id="GO:0006508">
    <property type="term" value="P:proteolysis"/>
    <property type="evidence" value="ECO:0007669"/>
    <property type="project" value="UniProtKB-KW"/>
</dbReference>
<proteinExistence type="inferred from homology"/>
<evidence type="ECO:0000313" key="14">
    <source>
        <dbReference type="EMBL" id="OAB86732.1"/>
    </source>
</evidence>
<dbReference type="InterPro" id="IPR004387">
    <property type="entry name" value="Pept_M50_Zn"/>
</dbReference>
<evidence type="ECO:0000256" key="8">
    <source>
        <dbReference type="ARBA" id="ARBA00022989"/>
    </source>
</evidence>
<keyword evidence="9 14" id="KW-0482">Metalloprotease</keyword>
<feature type="domain" description="Peptidase M50" evidence="12">
    <location>
        <begin position="14"/>
        <end position="398"/>
    </location>
</feature>
<dbReference type="InterPro" id="IPR041489">
    <property type="entry name" value="PDZ_6"/>
</dbReference>
<dbReference type="Proteomes" id="UP000076976">
    <property type="component" value="Unassembled WGS sequence"/>
</dbReference>
<dbReference type="SUPFAM" id="SSF50156">
    <property type="entry name" value="PDZ domain-like"/>
    <property type="match status" value="1"/>
</dbReference>
<dbReference type="PANTHER" id="PTHR42837">
    <property type="entry name" value="REGULATOR OF SIGMA-E PROTEASE RSEP"/>
    <property type="match status" value="1"/>
</dbReference>
<name>A0A176QAH5_9MICO</name>
<keyword evidence="4 14" id="KW-0645">Protease</keyword>
<keyword evidence="5 11" id="KW-0812">Transmembrane</keyword>
<feature type="transmembrane region" description="Helical" evidence="11">
    <location>
        <begin position="137"/>
        <end position="157"/>
    </location>
</feature>
<dbReference type="GO" id="GO:0004222">
    <property type="term" value="F:metalloendopeptidase activity"/>
    <property type="evidence" value="ECO:0007669"/>
    <property type="project" value="InterPro"/>
</dbReference>
<dbReference type="GO" id="GO:0016020">
    <property type="term" value="C:membrane"/>
    <property type="evidence" value="ECO:0007669"/>
    <property type="project" value="UniProtKB-SubCell"/>
</dbReference>
<feature type="transmembrane region" description="Helical" evidence="11">
    <location>
        <begin position="420"/>
        <end position="438"/>
    </location>
</feature>
<evidence type="ECO:0000259" key="12">
    <source>
        <dbReference type="Pfam" id="PF02163"/>
    </source>
</evidence>
<comment type="cofactor">
    <cofactor evidence="1">
        <name>Zn(2+)</name>
        <dbReference type="ChEBI" id="CHEBI:29105"/>
    </cofactor>
</comment>
<evidence type="ECO:0000256" key="2">
    <source>
        <dbReference type="ARBA" id="ARBA00004141"/>
    </source>
</evidence>
<comment type="subcellular location">
    <subcellularLocation>
        <location evidence="2">Membrane</location>
        <topology evidence="2">Multi-pass membrane protein</topology>
    </subcellularLocation>
</comment>
<keyword evidence="8 11" id="KW-1133">Transmembrane helix</keyword>
<protein>
    <submittedName>
        <fullName evidence="14">Zinc metalloprotease</fullName>
    </submittedName>
</protein>
<dbReference type="RefSeq" id="WP_068274771.1">
    <property type="nucleotide sequence ID" value="NZ_LQZG01000003.1"/>
</dbReference>
<evidence type="ECO:0000259" key="13">
    <source>
        <dbReference type="Pfam" id="PF17820"/>
    </source>
</evidence>
<dbReference type="AlphaFoldDB" id="A0A176QAH5"/>
<evidence type="ECO:0000256" key="5">
    <source>
        <dbReference type="ARBA" id="ARBA00022692"/>
    </source>
</evidence>
<feature type="domain" description="PDZ" evidence="13">
    <location>
        <begin position="189"/>
        <end position="235"/>
    </location>
</feature>
<keyword evidence="6" id="KW-0378">Hydrolase</keyword>
<comment type="caution">
    <text evidence="14">The sequence shown here is derived from an EMBL/GenBank/DDBJ whole genome shotgun (WGS) entry which is preliminary data.</text>
</comment>
<dbReference type="Pfam" id="PF17820">
    <property type="entry name" value="PDZ_6"/>
    <property type="match status" value="1"/>
</dbReference>
<sequence length="447" mass="47638">MATMLFLAGVVLVFVGIALSIALHEIGHLVPAKRFGVRVPQYMVGFGPTVFSRRRGETEYGVKAIPLGGYIRMIGMFPPRAGDEPGTIRTSSTGRFSQLADEARAQSFEEVRPGDEDRLFYKLSVPKKITVMLGGPMMNLLIAFVIFGGIFTLYGTVQTSPRLSSVSECVDLTKAGQSTAQECTPDMPTAPANEAGLRPGDTITAINGQAVTTWDEVRAQIRANGDREMRIAVDRGGRDETVTATPIVLDQPKIGDDGRVVEDAKGQPVLEQAGFLGASGTPVRVKQPVTEVPALFGDMLVTTFSAVAKIPQKLVGVYQAAFGSEERDPESPMSVVGVGRVAGEVASSDEFGTPAEKLMMIISLIGSLNLMLFAFNLIPLLPLDGGHVAGALWEGVKKGWARVRGLPDPGPVDVAKALPLAYGVALTFIAMTVLLVYADIVKPIKLL</sequence>
<accession>A0A176QAH5</accession>
<comment type="similarity">
    <text evidence="3">Belongs to the peptidase M50B family.</text>
</comment>
<dbReference type="EMBL" id="LQZG01000003">
    <property type="protein sequence ID" value="OAB86732.1"/>
    <property type="molecule type" value="Genomic_DNA"/>
</dbReference>
<evidence type="ECO:0000256" key="7">
    <source>
        <dbReference type="ARBA" id="ARBA00022833"/>
    </source>
</evidence>
<dbReference type="PANTHER" id="PTHR42837:SF2">
    <property type="entry name" value="MEMBRANE METALLOPROTEASE ARASP2, CHLOROPLASTIC-RELATED"/>
    <property type="match status" value="1"/>
</dbReference>
<evidence type="ECO:0000256" key="1">
    <source>
        <dbReference type="ARBA" id="ARBA00001947"/>
    </source>
</evidence>
<evidence type="ECO:0000256" key="6">
    <source>
        <dbReference type="ARBA" id="ARBA00022801"/>
    </source>
</evidence>
<evidence type="ECO:0000313" key="15">
    <source>
        <dbReference type="Proteomes" id="UP000076976"/>
    </source>
</evidence>
<evidence type="ECO:0000256" key="11">
    <source>
        <dbReference type="SAM" id="Phobius"/>
    </source>
</evidence>
<dbReference type="STRING" id="262209.AWH69_09790"/>
<evidence type="ECO:0000256" key="4">
    <source>
        <dbReference type="ARBA" id="ARBA00022670"/>
    </source>
</evidence>
<organism evidence="14 15">
    <name type="scientific">Janibacter melonis</name>
    <dbReference type="NCBI Taxonomy" id="262209"/>
    <lineage>
        <taxon>Bacteria</taxon>
        <taxon>Bacillati</taxon>
        <taxon>Actinomycetota</taxon>
        <taxon>Actinomycetes</taxon>
        <taxon>Micrococcales</taxon>
        <taxon>Intrasporangiaceae</taxon>
        <taxon>Janibacter</taxon>
    </lineage>
</organism>